<evidence type="ECO:0000256" key="9">
    <source>
        <dbReference type="SAM" id="Phobius"/>
    </source>
</evidence>
<keyword evidence="13" id="KW-1185">Reference proteome</keyword>
<evidence type="ECO:0000256" key="4">
    <source>
        <dbReference type="ARBA" id="ARBA00022614"/>
    </source>
</evidence>
<dbReference type="eggNOG" id="ENOG502QSSB">
    <property type="taxonomic scope" value="Eukaryota"/>
</dbReference>
<dbReference type="EMBL" id="CM007658">
    <property type="protein sequence ID" value="ONH92644.1"/>
    <property type="molecule type" value="Genomic_DNA"/>
</dbReference>
<evidence type="ECO:0000313" key="13">
    <source>
        <dbReference type="Proteomes" id="UP000006882"/>
    </source>
</evidence>
<evidence type="ECO:0000256" key="10">
    <source>
        <dbReference type="SAM" id="SignalP"/>
    </source>
</evidence>
<comment type="similarity">
    <text evidence="8">Belongs to the polygalacturonase-inhibiting protein family.</text>
</comment>
<dbReference type="FunFam" id="3.80.10.10:FF:000400">
    <property type="entry name" value="Nuclear pore complex protein NUP107"/>
    <property type="match status" value="1"/>
</dbReference>
<feature type="non-terminal residue" evidence="12">
    <location>
        <position position="253"/>
    </location>
</feature>
<dbReference type="InterPro" id="IPR013210">
    <property type="entry name" value="LRR_N_plant-typ"/>
</dbReference>
<dbReference type="Proteomes" id="UP000006882">
    <property type="component" value="Chromosome G8"/>
</dbReference>
<feature type="non-terminal residue" evidence="12">
    <location>
        <position position="1"/>
    </location>
</feature>
<dbReference type="Gramene" id="ONH92644">
    <property type="protein sequence ID" value="ONH92644"/>
    <property type="gene ID" value="PRUPE_8G186500"/>
</dbReference>
<keyword evidence="7 9" id="KW-0472">Membrane</keyword>
<evidence type="ECO:0000256" key="7">
    <source>
        <dbReference type="ARBA" id="ARBA00023136"/>
    </source>
</evidence>
<evidence type="ECO:0000256" key="2">
    <source>
        <dbReference type="ARBA" id="ARBA00004370"/>
    </source>
</evidence>
<keyword evidence="3" id="KW-0964">Secreted</keyword>
<dbReference type="GO" id="GO:0016020">
    <property type="term" value="C:membrane"/>
    <property type="evidence" value="ECO:0007669"/>
    <property type="project" value="UniProtKB-SubCell"/>
</dbReference>
<dbReference type="PANTHER" id="PTHR48010:SF55">
    <property type="entry name" value="OS01G0607900 PROTEIN"/>
    <property type="match status" value="1"/>
</dbReference>
<evidence type="ECO:0000256" key="6">
    <source>
        <dbReference type="ARBA" id="ARBA00022737"/>
    </source>
</evidence>
<dbReference type="InterPro" id="IPR050994">
    <property type="entry name" value="At_inactive_RLKs"/>
</dbReference>
<dbReference type="InterPro" id="IPR001611">
    <property type="entry name" value="Leu-rich_rpt"/>
</dbReference>
<evidence type="ECO:0000256" key="5">
    <source>
        <dbReference type="ARBA" id="ARBA00022729"/>
    </source>
</evidence>
<name>A0A251N334_PRUPE</name>
<keyword evidence="9" id="KW-0812">Transmembrane</keyword>
<dbReference type="PANTHER" id="PTHR48010">
    <property type="entry name" value="OS05G0588300 PROTEIN"/>
    <property type="match status" value="1"/>
</dbReference>
<keyword evidence="6" id="KW-0677">Repeat</keyword>
<dbReference type="Pfam" id="PF08263">
    <property type="entry name" value="LRRNT_2"/>
    <property type="match status" value="1"/>
</dbReference>
<keyword evidence="3" id="KW-0134">Cell wall</keyword>
<feature type="domain" description="Leucine-rich repeat-containing N-terminal plant-type" evidence="11">
    <location>
        <begin position="22"/>
        <end position="65"/>
    </location>
</feature>
<gene>
    <name evidence="12" type="ORF">PRUPE_8G186500</name>
</gene>
<dbReference type="InterPro" id="IPR032675">
    <property type="entry name" value="LRR_dom_sf"/>
</dbReference>
<dbReference type="SUPFAM" id="SSF52058">
    <property type="entry name" value="L domain-like"/>
    <property type="match status" value="1"/>
</dbReference>
<evidence type="ECO:0000259" key="11">
    <source>
        <dbReference type="Pfam" id="PF08263"/>
    </source>
</evidence>
<feature type="transmembrane region" description="Helical" evidence="9">
    <location>
        <begin position="221"/>
        <end position="243"/>
    </location>
</feature>
<protein>
    <recommendedName>
        <fullName evidence="11">Leucine-rich repeat-containing N-terminal plant-type domain-containing protein</fullName>
    </recommendedName>
</protein>
<dbReference type="Pfam" id="PF00560">
    <property type="entry name" value="LRR_1"/>
    <property type="match status" value="2"/>
</dbReference>
<sequence length="253" mass="27206">IYIGSVLLLLLLSNCSFSFGVESDINCLKSIKASLEDTLGYINSSWDFSNNTDGFICNFLGIECWHPQESKVLNIKLSDLGLKGQFPRGVENCTSLTGLDLSSNMLSGHLPNDIDEVLLFVTSLDLSSNSFSGLIPATLSNCSYMNVLKLDNNQFSGNIPAEVNQLTRLKTFSVANNALSGEVPSFNTTSITADSYANNPGLCGHPLKSCQKKSKSVVRVFMSRNGVVIVAAAGFGVGFALYFEINSNSSIAQ</sequence>
<keyword evidence="9" id="KW-1133">Transmembrane helix</keyword>
<evidence type="ECO:0000256" key="1">
    <source>
        <dbReference type="ARBA" id="ARBA00004191"/>
    </source>
</evidence>
<dbReference type="Gene3D" id="3.80.10.10">
    <property type="entry name" value="Ribonuclease Inhibitor"/>
    <property type="match status" value="1"/>
</dbReference>
<dbReference type="STRING" id="3760.A0A251N334"/>
<organism evidence="12 13">
    <name type="scientific">Prunus persica</name>
    <name type="common">Peach</name>
    <name type="synonym">Amygdalus persica</name>
    <dbReference type="NCBI Taxonomy" id="3760"/>
    <lineage>
        <taxon>Eukaryota</taxon>
        <taxon>Viridiplantae</taxon>
        <taxon>Streptophyta</taxon>
        <taxon>Embryophyta</taxon>
        <taxon>Tracheophyta</taxon>
        <taxon>Spermatophyta</taxon>
        <taxon>Magnoliopsida</taxon>
        <taxon>eudicotyledons</taxon>
        <taxon>Gunneridae</taxon>
        <taxon>Pentapetalae</taxon>
        <taxon>rosids</taxon>
        <taxon>fabids</taxon>
        <taxon>Rosales</taxon>
        <taxon>Rosaceae</taxon>
        <taxon>Amygdaloideae</taxon>
        <taxon>Amygdaleae</taxon>
        <taxon>Prunus</taxon>
    </lineage>
</organism>
<feature type="signal peptide" evidence="10">
    <location>
        <begin position="1"/>
        <end position="20"/>
    </location>
</feature>
<proteinExistence type="inferred from homology"/>
<reference evidence="12 13" key="1">
    <citation type="journal article" date="2013" name="Nat. Genet.">
        <title>The high-quality draft genome of peach (Prunus persica) identifies unique patterns of genetic diversity, domestication and genome evolution.</title>
        <authorList>
            <consortium name="International Peach Genome Initiative"/>
            <person name="Verde I."/>
            <person name="Abbott A.G."/>
            <person name="Scalabrin S."/>
            <person name="Jung S."/>
            <person name="Shu S."/>
            <person name="Marroni F."/>
            <person name="Zhebentyayeva T."/>
            <person name="Dettori M.T."/>
            <person name="Grimwood J."/>
            <person name="Cattonaro F."/>
            <person name="Zuccolo A."/>
            <person name="Rossini L."/>
            <person name="Jenkins J."/>
            <person name="Vendramin E."/>
            <person name="Meisel L.A."/>
            <person name="Decroocq V."/>
            <person name="Sosinski B."/>
            <person name="Prochnik S."/>
            <person name="Mitros T."/>
            <person name="Policriti A."/>
            <person name="Cipriani G."/>
            <person name="Dondini L."/>
            <person name="Ficklin S."/>
            <person name="Goodstein D.M."/>
            <person name="Xuan P."/>
            <person name="Del Fabbro C."/>
            <person name="Aramini V."/>
            <person name="Copetti D."/>
            <person name="Gonzalez S."/>
            <person name="Horner D.S."/>
            <person name="Falchi R."/>
            <person name="Lucas S."/>
            <person name="Mica E."/>
            <person name="Maldonado J."/>
            <person name="Lazzari B."/>
            <person name="Bielenberg D."/>
            <person name="Pirona R."/>
            <person name="Miculan M."/>
            <person name="Barakat A."/>
            <person name="Testolin R."/>
            <person name="Stella A."/>
            <person name="Tartarini S."/>
            <person name="Tonutti P."/>
            <person name="Arus P."/>
            <person name="Orellana A."/>
            <person name="Wells C."/>
            <person name="Main D."/>
            <person name="Vizzotto G."/>
            <person name="Silva H."/>
            <person name="Salamini F."/>
            <person name="Schmutz J."/>
            <person name="Morgante M."/>
            <person name="Rokhsar D.S."/>
        </authorList>
    </citation>
    <scope>NUCLEOTIDE SEQUENCE [LARGE SCALE GENOMIC DNA]</scope>
    <source>
        <strain evidence="13">cv. Nemared</strain>
    </source>
</reference>
<comment type="subcellular location">
    <subcellularLocation>
        <location evidence="2">Membrane</location>
    </subcellularLocation>
    <subcellularLocation>
        <location evidence="1">Secreted</location>
        <location evidence="1">Cell wall</location>
    </subcellularLocation>
</comment>
<evidence type="ECO:0000256" key="3">
    <source>
        <dbReference type="ARBA" id="ARBA00022512"/>
    </source>
</evidence>
<evidence type="ECO:0000256" key="8">
    <source>
        <dbReference type="ARBA" id="ARBA00038043"/>
    </source>
</evidence>
<evidence type="ECO:0000313" key="12">
    <source>
        <dbReference type="EMBL" id="ONH92644.1"/>
    </source>
</evidence>
<feature type="chain" id="PRO_5013191067" description="Leucine-rich repeat-containing N-terminal plant-type domain-containing protein" evidence="10">
    <location>
        <begin position="21"/>
        <end position="253"/>
    </location>
</feature>
<keyword evidence="5 10" id="KW-0732">Signal</keyword>
<dbReference type="AlphaFoldDB" id="A0A251N334"/>
<accession>A0A251N334</accession>
<keyword evidence="4" id="KW-0433">Leucine-rich repeat</keyword>